<dbReference type="EMBL" id="JBGUBD010000007">
    <property type="protein sequence ID" value="MFA9479267.1"/>
    <property type="molecule type" value="Genomic_DNA"/>
</dbReference>
<evidence type="ECO:0000259" key="4">
    <source>
        <dbReference type="PROSITE" id="PS51186"/>
    </source>
</evidence>
<feature type="region of interest" description="Disordered" evidence="3">
    <location>
        <begin position="171"/>
        <end position="192"/>
    </location>
</feature>
<accession>A0ABV4U6P1</accession>
<dbReference type="RefSeq" id="WP_425346188.1">
    <property type="nucleotide sequence ID" value="NZ_JBGUBD010000007.1"/>
</dbReference>
<proteinExistence type="predicted"/>
<dbReference type="InterPro" id="IPR050832">
    <property type="entry name" value="Bact_Acetyltransf"/>
</dbReference>
<dbReference type="GO" id="GO:0016746">
    <property type="term" value="F:acyltransferase activity"/>
    <property type="evidence" value="ECO:0007669"/>
    <property type="project" value="UniProtKB-KW"/>
</dbReference>
<dbReference type="SUPFAM" id="SSF55729">
    <property type="entry name" value="Acyl-CoA N-acyltransferases (Nat)"/>
    <property type="match status" value="1"/>
</dbReference>
<dbReference type="Pfam" id="PF13673">
    <property type="entry name" value="Acetyltransf_10"/>
    <property type="match status" value="1"/>
</dbReference>
<dbReference type="InterPro" id="IPR016181">
    <property type="entry name" value="Acyl_CoA_acyltransferase"/>
</dbReference>
<keyword evidence="1 5" id="KW-0808">Transferase</keyword>
<feature type="domain" description="N-acetyltransferase" evidence="4">
    <location>
        <begin position="13"/>
        <end position="162"/>
    </location>
</feature>
<dbReference type="PANTHER" id="PTHR43877">
    <property type="entry name" value="AMINOALKYLPHOSPHONATE N-ACETYLTRANSFERASE-RELATED-RELATED"/>
    <property type="match status" value="1"/>
</dbReference>
<dbReference type="InterPro" id="IPR000182">
    <property type="entry name" value="GNAT_dom"/>
</dbReference>
<evidence type="ECO:0000313" key="5">
    <source>
        <dbReference type="EMBL" id="MFA9479267.1"/>
    </source>
</evidence>
<organism evidence="5 6">
    <name type="scientific">Natronomicrosphaera hydrolytica</name>
    <dbReference type="NCBI Taxonomy" id="3242702"/>
    <lineage>
        <taxon>Bacteria</taxon>
        <taxon>Pseudomonadati</taxon>
        <taxon>Planctomycetota</taxon>
        <taxon>Phycisphaerae</taxon>
        <taxon>Phycisphaerales</taxon>
        <taxon>Phycisphaeraceae</taxon>
        <taxon>Natronomicrosphaera</taxon>
    </lineage>
</organism>
<dbReference type="PROSITE" id="PS51186">
    <property type="entry name" value="GNAT"/>
    <property type="match status" value="1"/>
</dbReference>
<keyword evidence="2 5" id="KW-0012">Acyltransferase</keyword>
<evidence type="ECO:0000313" key="6">
    <source>
        <dbReference type="Proteomes" id="UP001575105"/>
    </source>
</evidence>
<keyword evidence="6" id="KW-1185">Reference proteome</keyword>
<evidence type="ECO:0000256" key="3">
    <source>
        <dbReference type="SAM" id="MobiDB-lite"/>
    </source>
</evidence>
<evidence type="ECO:0000256" key="2">
    <source>
        <dbReference type="ARBA" id="ARBA00023315"/>
    </source>
</evidence>
<comment type="caution">
    <text evidence="5">The sequence shown here is derived from an EMBL/GenBank/DDBJ whole genome shotgun (WGS) entry which is preliminary data.</text>
</comment>
<reference evidence="5 6" key="1">
    <citation type="submission" date="2024-08" db="EMBL/GenBank/DDBJ databases">
        <title>Whole-genome sequencing of halo(alkali)philic microorganisms from hypersaline lakes.</title>
        <authorList>
            <person name="Sorokin D.Y."/>
            <person name="Merkel A.Y."/>
            <person name="Messina E."/>
            <person name="Yakimov M."/>
        </authorList>
    </citation>
    <scope>NUCLEOTIDE SEQUENCE [LARGE SCALE GENOMIC DNA]</scope>
    <source>
        <strain evidence="5 6">AB-hyl4</strain>
    </source>
</reference>
<dbReference type="EC" id="2.3.-.-" evidence="5"/>
<gene>
    <name evidence="5" type="ORF">ACERK3_13330</name>
</gene>
<feature type="compositionally biased region" description="Polar residues" evidence="3">
    <location>
        <begin position="182"/>
        <end position="192"/>
    </location>
</feature>
<dbReference type="Gene3D" id="3.40.630.30">
    <property type="match status" value="1"/>
</dbReference>
<name>A0ABV4U6P1_9BACT</name>
<evidence type="ECO:0000256" key="1">
    <source>
        <dbReference type="ARBA" id="ARBA00022679"/>
    </source>
</evidence>
<protein>
    <submittedName>
        <fullName evidence="5">GNAT family N-acetyltransferase</fullName>
        <ecNumber evidence="5">2.3.-.-</ecNumber>
    </submittedName>
</protein>
<sequence>MHLNTTAPITRPIRLRPFRDDDANAVASLLAQSEPMVGPVPPNPLTAADVEADYFTQPPNHLWIAEIDGIVVGVAGLQHEQPMIARLTQLCIDDAWEDADIPEQLLIAAVQHCHYFGYLKLVAQTTWPTAQIINLFARCGLRYTRHRGDIDDASCLLEFYVDLYRQNGQAHFTPAPPAKPATSRQSQAVALR</sequence>
<dbReference type="Proteomes" id="UP001575105">
    <property type="component" value="Unassembled WGS sequence"/>
</dbReference>